<keyword evidence="1" id="KW-1133">Transmembrane helix</keyword>
<name>A0A6J6WSP2_9ZZZZ</name>
<evidence type="ECO:0000256" key="1">
    <source>
        <dbReference type="SAM" id="Phobius"/>
    </source>
</evidence>
<protein>
    <submittedName>
        <fullName evidence="2">Unannotated protein</fullName>
    </submittedName>
</protein>
<evidence type="ECO:0000313" key="2">
    <source>
        <dbReference type="EMBL" id="CAB4786366.1"/>
    </source>
</evidence>
<organism evidence="2">
    <name type="scientific">freshwater metagenome</name>
    <dbReference type="NCBI Taxonomy" id="449393"/>
    <lineage>
        <taxon>unclassified sequences</taxon>
        <taxon>metagenomes</taxon>
        <taxon>ecological metagenomes</taxon>
    </lineage>
</organism>
<dbReference type="EMBL" id="CAEZZT010000120">
    <property type="protein sequence ID" value="CAB4786366.1"/>
    <property type="molecule type" value="Genomic_DNA"/>
</dbReference>
<proteinExistence type="predicted"/>
<keyword evidence="1" id="KW-0472">Membrane</keyword>
<keyword evidence="1" id="KW-0812">Transmembrane</keyword>
<feature type="transmembrane region" description="Helical" evidence="1">
    <location>
        <begin position="20"/>
        <end position="38"/>
    </location>
</feature>
<dbReference type="AlphaFoldDB" id="A0A6J6WSP2"/>
<accession>A0A6J6WSP2</accession>
<reference evidence="2" key="1">
    <citation type="submission" date="2020-05" db="EMBL/GenBank/DDBJ databases">
        <authorList>
            <person name="Chiriac C."/>
            <person name="Salcher M."/>
            <person name="Ghai R."/>
            <person name="Kavagutti S V."/>
        </authorList>
    </citation>
    <scope>NUCLEOTIDE SEQUENCE</scope>
</reference>
<gene>
    <name evidence="2" type="ORF">UFOPK2918_01231</name>
</gene>
<sequence>MQSLDSHVSFVLEVNGFFTHLYLLPLTVVVALSFVHAAPFETLAAAVAGAATITPAATTSATVTEANLRI</sequence>